<comment type="caution">
    <text evidence="2">The sequence shown here is derived from an EMBL/GenBank/DDBJ whole genome shotgun (WGS) entry which is preliminary data.</text>
</comment>
<dbReference type="EMBL" id="CAJQZP010001449">
    <property type="protein sequence ID" value="CAG5047429.1"/>
    <property type="molecule type" value="Genomic_DNA"/>
</dbReference>
<evidence type="ECO:0000313" key="3">
    <source>
        <dbReference type="Proteomes" id="UP000691718"/>
    </source>
</evidence>
<accession>A0A8S3Y0U3</accession>
<sequence length="311" mass="35401">MSIILRDDDELSGYQVVGMPKDGSCLFHSISFLVYGRTDSTCSIRSAIVAYVAEHWDEMQVYTCDTDGDVYTSAQSYRSDMMKPTTYGSASELMAAGKIYPFIFEVYEKGANRASVAQYSASHPEVNRAAVARYSASHPEVNQAAVSRYRALHPEVNQAAVSRYRASHPEVNRQNLARKRSTDKLKFKGNIETITRVLTTKLKDTLESEKIVKWTLHNRQRTLEYLNKTANKLKEKIVAALEKLKICPESTDIKDKFEAFFSKSEHRSNQEPFYSEQSYKVYEDKEKSVEIDDTGKAKTFTNVKKMSKSLK</sequence>
<proteinExistence type="predicted"/>
<dbReference type="PROSITE" id="PS50802">
    <property type="entry name" value="OTU"/>
    <property type="match status" value="1"/>
</dbReference>
<name>A0A8S3Y0U3_PARAO</name>
<protein>
    <submittedName>
        <fullName evidence="2">(apollo) hypothetical protein</fullName>
    </submittedName>
</protein>
<evidence type="ECO:0000259" key="1">
    <source>
        <dbReference type="PROSITE" id="PS50802"/>
    </source>
</evidence>
<dbReference type="Proteomes" id="UP000691718">
    <property type="component" value="Unassembled WGS sequence"/>
</dbReference>
<gene>
    <name evidence="2" type="ORF">PAPOLLO_LOCUS23922</name>
</gene>
<dbReference type="CDD" id="cd22757">
    <property type="entry name" value="OTU_P87_VP80-like"/>
    <property type="match status" value="1"/>
</dbReference>
<dbReference type="InterPro" id="IPR003323">
    <property type="entry name" value="OTU_dom"/>
</dbReference>
<dbReference type="Pfam" id="PF02338">
    <property type="entry name" value="OTU"/>
    <property type="match status" value="1"/>
</dbReference>
<feature type="domain" description="OTU" evidence="1">
    <location>
        <begin position="14"/>
        <end position="130"/>
    </location>
</feature>
<organism evidence="2 3">
    <name type="scientific">Parnassius apollo</name>
    <name type="common">Apollo butterfly</name>
    <name type="synonym">Papilio apollo</name>
    <dbReference type="NCBI Taxonomy" id="110799"/>
    <lineage>
        <taxon>Eukaryota</taxon>
        <taxon>Metazoa</taxon>
        <taxon>Ecdysozoa</taxon>
        <taxon>Arthropoda</taxon>
        <taxon>Hexapoda</taxon>
        <taxon>Insecta</taxon>
        <taxon>Pterygota</taxon>
        <taxon>Neoptera</taxon>
        <taxon>Endopterygota</taxon>
        <taxon>Lepidoptera</taxon>
        <taxon>Glossata</taxon>
        <taxon>Ditrysia</taxon>
        <taxon>Papilionoidea</taxon>
        <taxon>Papilionidae</taxon>
        <taxon>Parnassiinae</taxon>
        <taxon>Parnassini</taxon>
        <taxon>Parnassius</taxon>
        <taxon>Parnassius</taxon>
    </lineage>
</organism>
<dbReference type="OrthoDB" id="409956at2759"/>
<reference evidence="2" key="1">
    <citation type="submission" date="2021-04" db="EMBL/GenBank/DDBJ databases">
        <authorList>
            <person name="Tunstrom K."/>
        </authorList>
    </citation>
    <scope>NUCLEOTIDE SEQUENCE</scope>
</reference>
<dbReference type="AlphaFoldDB" id="A0A8S3Y0U3"/>
<keyword evidence="3" id="KW-1185">Reference proteome</keyword>
<evidence type="ECO:0000313" key="2">
    <source>
        <dbReference type="EMBL" id="CAG5047429.1"/>
    </source>
</evidence>